<proteinExistence type="predicted"/>
<dbReference type="Proteomes" id="UP000796880">
    <property type="component" value="Unassembled WGS sequence"/>
</dbReference>
<feature type="compositionally biased region" description="Low complexity" evidence="1">
    <location>
        <begin position="134"/>
        <end position="143"/>
    </location>
</feature>
<name>A0A8K0MK15_9ROSA</name>
<gene>
    <name evidence="2" type="ORF">FNV43_RR09710</name>
</gene>
<evidence type="ECO:0000313" key="3">
    <source>
        <dbReference type="Proteomes" id="UP000796880"/>
    </source>
</evidence>
<keyword evidence="3" id="KW-1185">Reference proteome</keyword>
<comment type="caution">
    <text evidence="2">The sequence shown here is derived from an EMBL/GenBank/DDBJ whole genome shotgun (WGS) entry which is preliminary data.</text>
</comment>
<feature type="region of interest" description="Disordered" evidence="1">
    <location>
        <begin position="17"/>
        <end position="150"/>
    </location>
</feature>
<dbReference type="OrthoDB" id="1748993at2759"/>
<sequence>MEESVRVELKFSRALGIPEAEDVEPEEGRPMRPPPGRRLPSGSHPWRFMSLDHPTPSIRCGSHRTQTREEPKNPFAHQLSFKLVGRHQKKNPLIGKSLDRDRRHSEKRRKTVNVKPQEDLRDHLNRKAASRNLYQEPSSSYHSPPEEQEDLRDVLWTQKGERKQPTPALRISQPDVGLMKEELMQEILSDLLKEVQGEGRGDRRRATCPFSEEIMAAPFPPEFKMPNIPSYNGHEDPVNHVDSFKTWMDFMGVTELARCRAFPLTLSRSEQASVGTAALRSITSFF</sequence>
<protein>
    <submittedName>
        <fullName evidence="2">Uncharacterized protein</fullName>
    </submittedName>
</protein>
<evidence type="ECO:0000256" key="1">
    <source>
        <dbReference type="SAM" id="MobiDB-lite"/>
    </source>
</evidence>
<accession>A0A8K0MK15</accession>
<feature type="compositionally biased region" description="Basic and acidic residues" evidence="1">
    <location>
        <begin position="116"/>
        <end position="125"/>
    </location>
</feature>
<organism evidence="2 3">
    <name type="scientific">Rhamnella rubrinervis</name>
    <dbReference type="NCBI Taxonomy" id="2594499"/>
    <lineage>
        <taxon>Eukaryota</taxon>
        <taxon>Viridiplantae</taxon>
        <taxon>Streptophyta</taxon>
        <taxon>Embryophyta</taxon>
        <taxon>Tracheophyta</taxon>
        <taxon>Spermatophyta</taxon>
        <taxon>Magnoliopsida</taxon>
        <taxon>eudicotyledons</taxon>
        <taxon>Gunneridae</taxon>
        <taxon>Pentapetalae</taxon>
        <taxon>rosids</taxon>
        <taxon>fabids</taxon>
        <taxon>Rosales</taxon>
        <taxon>Rhamnaceae</taxon>
        <taxon>rhamnoid group</taxon>
        <taxon>Rhamneae</taxon>
        <taxon>Rhamnella</taxon>
    </lineage>
</organism>
<evidence type="ECO:0000313" key="2">
    <source>
        <dbReference type="EMBL" id="KAF3448986.1"/>
    </source>
</evidence>
<reference evidence="2" key="1">
    <citation type="submission" date="2020-03" db="EMBL/GenBank/DDBJ databases">
        <title>A high-quality chromosome-level genome assembly of a woody plant with both climbing and erect habits, Rhamnella rubrinervis.</title>
        <authorList>
            <person name="Lu Z."/>
            <person name="Yang Y."/>
            <person name="Zhu X."/>
            <person name="Sun Y."/>
        </authorList>
    </citation>
    <scope>NUCLEOTIDE SEQUENCE</scope>
    <source>
        <strain evidence="2">BYM</strain>
        <tissue evidence="2">Leaf</tissue>
    </source>
</reference>
<dbReference type="EMBL" id="VOIH02000004">
    <property type="protein sequence ID" value="KAF3448986.1"/>
    <property type="molecule type" value="Genomic_DNA"/>
</dbReference>
<dbReference type="AlphaFoldDB" id="A0A8K0MK15"/>